<dbReference type="AlphaFoldDB" id="A0A8H3G3C3"/>
<dbReference type="OrthoDB" id="5429622at2759"/>
<proteinExistence type="predicted"/>
<keyword evidence="3" id="KW-1185">Reference proteome</keyword>
<feature type="compositionally biased region" description="Low complexity" evidence="1">
    <location>
        <begin position="75"/>
        <end position="94"/>
    </location>
</feature>
<comment type="caution">
    <text evidence="2">The sequence shown here is derived from an EMBL/GenBank/DDBJ whole genome shotgun (WGS) entry which is preliminary data.</text>
</comment>
<evidence type="ECO:0000313" key="2">
    <source>
        <dbReference type="EMBL" id="CAF9935809.1"/>
    </source>
</evidence>
<name>A0A8H3G3C3_9LECA</name>
<protein>
    <submittedName>
        <fullName evidence="2">Uncharacterized protein</fullName>
    </submittedName>
</protein>
<accession>A0A8H3G3C3</accession>
<feature type="region of interest" description="Disordered" evidence="1">
    <location>
        <begin position="1"/>
        <end position="46"/>
    </location>
</feature>
<gene>
    <name evidence="2" type="ORF">ALECFALPRED_006561</name>
</gene>
<organism evidence="2 3">
    <name type="scientific">Alectoria fallacina</name>
    <dbReference type="NCBI Taxonomy" id="1903189"/>
    <lineage>
        <taxon>Eukaryota</taxon>
        <taxon>Fungi</taxon>
        <taxon>Dikarya</taxon>
        <taxon>Ascomycota</taxon>
        <taxon>Pezizomycotina</taxon>
        <taxon>Lecanoromycetes</taxon>
        <taxon>OSLEUM clade</taxon>
        <taxon>Lecanoromycetidae</taxon>
        <taxon>Lecanorales</taxon>
        <taxon>Lecanorineae</taxon>
        <taxon>Parmeliaceae</taxon>
        <taxon>Alectoria</taxon>
    </lineage>
</organism>
<feature type="compositionally biased region" description="Pro residues" evidence="1">
    <location>
        <begin position="34"/>
        <end position="43"/>
    </location>
</feature>
<evidence type="ECO:0000256" key="1">
    <source>
        <dbReference type="SAM" id="MobiDB-lite"/>
    </source>
</evidence>
<feature type="region of interest" description="Disordered" evidence="1">
    <location>
        <begin position="60"/>
        <end position="94"/>
    </location>
</feature>
<feature type="region of interest" description="Disordered" evidence="1">
    <location>
        <begin position="144"/>
        <end position="163"/>
    </location>
</feature>
<sequence length="197" mass="21218">MPTSGAQACYTLNFQPSSTGTTTTAPSTAKTSPKNPPSTPPTPFLRSRSQVRFALDSNFALDSDGDRRVPPPLLPTNTTTKPATTTAHPNTPAATNIHFSPNPNHCFRLSDRRIQLPTRPSEREHGESIPLRGKYVDVFGTEDADAEDEDDDDDDDDSSLGLDDDLLTGMRRFAWAYAKEVGGLVMGVVDGLAGGTR</sequence>
<dbReference type="Proteomes" id="UP000664203">
    <property type="component" value="Unassembled WGS sequence"/>
</dbReference>
<feature type="compositionally biased region" description="Polar residues" evidence="1">
    <location>
        <begin position="1"/>
        <end position="15"/>
    </location>
</feature>
<dbReference type="EMBL" id="CAJPDR010000418">
    <property type="protein sequence ID" value="CAF9935809.1"/>
    <property type="molecule type" value="Genomic_DNA"/>
</dbReference>
<feature type="compositionally biased region" description="Low complexity" evidence="1">
    <location>
        <begin position="16"/>
        <end position="33"/>
    </location>
</feature>
<reference evidence="2" key="1">
    <citation type="submission" date="2021-03" db="EMBL/GenBank/DDBJ databases">
        <authorList>
            <person name="Tagirdzhanova G."/>
        </authorList>
    </citation>
    <scope>NUCLEOTIDE SEQUENCE</scope>
</reference>
<evidence type="ECO:0000313" key="3">
    <source>
        <dbReference type="Proteomes" id="UP000664203"/>
    </source>
</evidence>